<dbReference type="KEGG" id="mkc:kam1_649"/>
<dbReference type="RefSeq" id="WP_039721362.1">
    <property type="nucleotide sequence ID" value="NZ_CP037899.1"/>
</dbReference>
<dbReference type="SUPFAM" id="SSF56059">
    <property type="entry name" value="Glutathione synthetase ATP-binding domain-like"/>
    <property type="match status" value="1"/>
</dbReference>
<dbReference type="Gene3D" id="3.30.1490.270">
    <property type="match status" value="1"/>
</dbReference>
<dbReference type="PANTHER" id="PTHR34595">
    <property type="entry name" value="BLR5612 PROTEIN"/>
    <property type="match status" value="1"/>
</dbReference>
<dbReference type="Pfam" id="PF14403">
    <property type="entry name" value="CP_ATPgrasp_2"/>
    <property type="match status" value="1"/>
</dbReference>
<reference evidence="5" key="3">
    <citation type="submission" date="2019-03" db="EMBL/GenBank/DDBJ databases">
        <title>Complete genome of Methylacidiphilum kamchatkense Kam1.</title>
        <authorList>
            <person name="Kruse T."/>
            <person name="Murarilal Ratnadevi C."/>
            <person name="Erikstad H.-A."/>
            <person name="Birkeland N.-K."/>
        </authorList>
    </citation>
    <scope>NUCLEOTIDE SEQUENCE [LARGE SCALE GENOMIC DNA]</scope>
    <source>
        <strain evidence="5">kam1</strain>
    </source>
</reference>
<sequence>MGAPIPQISQANGEKDTRFEFLSQNYRKLLLDGPDESLDPKGEPKKEYKALWELILSRVGRDRLLSAQNTANDRLRQLGVHFVLKNAKEKTEERIFPFDILPRLILKREWDKIQRGLIQRTMALNLFIEDVYGKQRILKEKGIDQALVLSSSGFLSQMIGVKVPRGIYAAICGCDLLKDENGNFVVLEDNLRIPSGAAYMLNCRKVLKESCPFFFELNKPLPIQSYPTVLLKTLLDLHPSEVSQEPVVAVLTPGPYNSAYFEHAFLANQMGIPLVEPKDLVVENGTLYFQSKTHKKRISILYRRIEESFMDPVAFRPDSLIGVRGLFSSFIEGRLSLINAPGCGIGDDKAIYPYVPKMIRYYLDEEPILRNIETYSCVDPKQQAFVVNNLEGLVVKEVNQSGGFGMLIGPVSSSKTREEFKKRILAHPRNYIAQPLIHFSKLPCMSGSGIEPRRVDLRPFVLMGKEPRVVPGGLTRVSISWDSFIVNSSQGGGSKDTWIIENEGG</sequence>
<reference evidence="2 4" key="1">
    <citation type="submission" date="2014-08" db="EMBL/GenBank/DDBJ databases">
        <title>Methylacidiphilum kamchatkense strain Kam1 draft genome sequence.</title>
        <authorList>
            <person name="Birkeland N.-K."/>
            <person name="Erikstad H.A."/>
        </authorList>
    </citation>
    <scope>NUCLEOTIDE SEQUENCE [LARGE SCALE GENOMIC DNA]</scope>
    <source>
        <strain evidence="2 4">Kam1</strain>
    </source>
</reference>
<protein>
    <submittedName>
        <fullName evidence="3">Putative circularly permuted ATP-grasp superfamily protein</fullName>
    </submittedName>
</protein>
<dbReference type="Proteomes" id="UP000315925">
    <property type="component" value="Chromosome"/>
</dbReference>
<dbReference type="PANTHER" id="PTHR34595:SF7">
    <property type="entry name" value="SLL1039 PROTEIN"/>
    <property type="match status" value="1"/>
</dbReference>
<organism evidence="3 5">
    <name type="scientific">Methylacidiphilum kamchatkense Kam1</name>
    <dbReference type="NCBI Taxonomy" id="1202785"/>
    <lineage>
        <taxon>Bacteria</taxon>
        <taxon>Pseudomonadati</taxon>
        <taxon>Verrucomicrobiota</taxon>
        <taxon>Methylacidiphilae</taxon>
        <taxon>Methylacidiphilales</taxon>
        <taxon>Methylacidiphilaceae</taxon>
        <taxon>Methylacidiphilum (ex Ratnadevi et al. 2023)</taxon>
    </lineage>
</organism>
<gene>
    <name evidence="2" type="ORF">A946_04585</name>
    <name evidence="3" type="ORF">kam1_649</name>
</gene>
<accession>A0A0C1V4R6</accession>
<evidence type="ECO:0000313" key="4">
    <source>
        <dbReference type="Proteomes" id="UP000031594"/>
    </source>
</evidence>
<keyword evidence="4" id="KW-1185">Reference proteome</keyword>
<name>A0A0C1V4R6_9BACT</name>
<feature type="domain" description="Circularly permuted ATP-grasp type 2" evidence="1">
    <location>
        <begin position="102"/>
        <end position="478"/>
    </location>
</feature>
<dbReference type="InterPro" id="IPR025841">
    <property type="entry name" value="CP_ATPgrasp_2"/>
</dbReference>
<reference evidence="3" key="2">
    <citation type="journal article" date="2019" name="BMC Genomics">
        <title>Complete genome sequence analysis of the thermoacidophilic verrucomicrobial methanotroph 'Candidatus Methylacidiphilum kamchatkense' strain Kam1 and comparison with its closest relatives.</title>
        <authorList>
            <person name="Kruse T."/>
            <person name="Ratnadevi C.M."/>
            <person name="Erikstad H.A."/>
            <person name="Birkeland N.K."/>
        </authorList>
    </citation>
    <scope>NUCLEOTIDE SEQUENCE</scope>
    <source>
        <strain evidence="3">Kam1</strain>
    </source>
</reference>
<dbReference type="PIRSF" id="PIRSF005522">
    <property type="entry name" value="UCP005522"/>
    <property type="match status" value="1"/>
</dbReference>
<dbReference type="Proteomes" id="UP000031594">
    <property type="component" value="Unassembled WGS sequence"/>
</dbReference>
<dbReference type="Gene3D" id="3.40.50.11290">
    <property type="match status" value="1"/>
</dbReference>
<dbReference type="EMBL" id="JQNX01000003">
    <property type="protein sequence ID" value="KIE58710.1"/>
    <property type="molecule type" value="Genomic_DNA"/>
</dbReference>
<dbReference type="AlphaFoldDB" id="A0A0C1V4R6"/>
<evidence type="ECO:0000313" key="3">
    <source>
        <dbReference type="EMBL" id="QDQ41897.1"/>
    </source>
</evidence>
<dbReference type="EMBL" id="CP037899">
    <property type="protein sequence ID" value="QDQ41897.1"/>
    <property type="molecule type" value="Genomic_DNA"/>
</dbReference>
<evidence type="ECO:0000313" key="2">
    <source>
        <dbReference type="EMBL" id="KIE58710.1"/>
    </source>
</evidence>
<dbReference type="STRING" id="1202785.A946_04585"/>
<dbReference type="OrthoDB" id="9803842at2"/>
<evidence type="ECO:0000259" key="1">
    <source>
        <dbReference type="Pfam" id="PF14403"/>
    </source>
</evidence>
<evidence type="ECO:0000313" key="5">
    <source>
        <dbReference type="Proteomes" id="UP000315925"/>
    </source>
</evidence>
<dbReference type="InterPro" id="IPR016450">
    <property type="entry name" value="UCP005522"/>
</dbReference>
<proteinExistence type="predicted"/>
<dbReference type="InterPro" id="IPR051680">
    <property type="entry name" value="ATP-dep_Glu-Cys_Ligase-2"/>
</dbReference>